<feature type="compositionally biased region" description="Low complexity" evidence="1">
    <location>
        <begin position="172"/>
        <end position="186"/>
    </location>
</feature>
<dbReference type="Proteomes" id="UP000224080">
    <property type="component" value="Unassembled WGS sequence"/>
</dbReference>
<name>A0A2B7WQ79_9EURO</name>
<proteinExistence type="predicted"/>
<dbReference type="AlphaFoldDB" id="A0A2B7WQ79"/>
<comment type="caution">
    <text evidence="3">The sequence shown here is derived from an EMBL/GenBank/DDBJ whole genome shotgun (WGS) entry which is preliminary data.</text>
</comment>
<protein>
    <submittedName>
        <fullName evidence="3">Uncharacterized protein</fullName>
    </submittedName>
</protein>
<evidence type="ECO:0000256" key="1">
    <source>
        <dbReference type="SAM" id="MobiDB-lite"/>
    </source>
</evidence>
<dbReference type="EMBL" id="PDNC01000071">
    <property type="protein sequence ID" value="PGH01524.1"/>
    <property type="molecule type" value="Genomic_DNA"/>
</dbReference>
<evidence type="ECO:0000313" key="4">
    <source>
        <dbReference type="Proteomes" id="UP000224080"/>
    </source>
</evidence>
<gene>
    <name evidence="3" type="ORF">GX51_05211</name>
</gene>
<reference evidence="3 4" key="1">
    <citation type="submission" date="2017-10" db="EMBL/GenBank/DDBJ databases">
        <title>Comparative genomics in systemic dimorphic fungi from Ajellomycetaceae.</title>
        <authorList>
            <person name="Munoz J.F."/>
            <person name="Mcewen J.G."/>
            <person name="Clay O.K."/>
            <person name="Cuomo C.A."/>
        </authorList>
    </citation>
    <scope>NUCLEOTIDE SEQUENCE [LARGE SCALE GENOMIC DNA]</scope>
    <source>
        <strain evidence="3 4">UAMH130</strain>
    </source>
</reference>
<keyword evidence="2" id="KW-1133">Transmembrane helix</keyword>
<sequence length="281" mass="29850">MATSPPPALTTPFSAPAACLNNVYEIYSTEVLTESGSLKTEVNVYHELGLRTKDCYPSGGYLPWSVDQISQNAYYSPGVCPSGYLICSSDTNAVGTLTETRATCCPNGFACQKVDAFFYSDHMCSRASNKGVLTFTATSNGKTEVHTKDGNWAVNAYGLSIRWMSSDFAAPTSTTSTTSTTFTEPPALGPPLSPPSSTSSGLSTGAKAGIGIGAAVAVLLLVVIGWLLHNALQNRKHKQGGKIPSSDYQAVPQKADPTIAPPHYRMTELDSYIVHEMDTSK</sequence>
<evidence type="ECO:0000313" key="3">
    <source>
        <dbReference type="EMBL" id="PGH01524.1"/>
    </source>
</evidence>
<keyword evidence="4" id="KW-1185">Reference proteome</keyword>
<dbReference type="STRING" id="2060905.A0A2B7WQ79"/>
<keyword evidence="2" id="KW-0472">Membrane</keyword>
<evidence type="ECO:0000256" key="2">
    <source>
        <dbReference type="SAM" id="Phobius"/>
    </source>
</evidence>
<feature type="transmembrane region" description="Helical" evidence="2">
    <location>
        <begin position="208"/>
        <end position="228"/>
    </location>
</feature>
<keyword evidence="2" id="KW-0812">Transmembrane</keyword>
<feature type="region of interest" description="Disordered" evidence="1">
    <location>
        <begin position="172"/>
        <end position="203"/>
    </location>
</feature>
<accession>A0A2B7WQ79</accession>
<feature type="region of interest" description="Disordered" evidence="1">
    <location>
        <begin position="236"/>
        <end position="262"/>
    </location>
</feature>
<dbReference type="OrthoDB" id="4201485at2759"/>
<organism evidence="3 4">
    <name type="scientific">Blastomyces parvus</name>
    <dbReference type="NCBI Taxonomy" id="2060905"/>
    <lineage>
        <taxon>Eukaryota</taxon>
        <taxon>Fungi</taxon>
        <taxon>Dikarya</taxon>
        <taxon>Ascomycota</taxon>
        <taxon>Pezizomycotina</taxon>
        <taxon>Eurotiomycetes</taxon>
        <taxon>Eurotiomycetidae</taxon>
        <taxon>Onygenales</taxon>
        <taxon>Ajellomycetaceae</taxon>
        <taxon>Blastomyces</taxon>
    </lineage>
</organism>